<comment type="caution">
    <text evidence="5">The sequence shown here is derived from an EMBL/GenBank/DDBJ whole genome shotgun (WGS) entry which is preliminary data.</text>
</comment>
<proteinExistence type="inferred from homology"/>
<accession>A0ABT1J4R9</accession>
<keyword evidence="6" id="KW-1185">Reference proteome</keyword>
<keyword evidence="2 5" id="KW-0436">Ligase</keyword>
<evidence type="ECO:0000256" key="1">
    <source>
        <dbReference type="ARBA" id="ARBA00006432"/>
    </source>
</evidence>
<feature type="domain" description="AMP-dependent synthetase/ligase" evidence="3">
    <location>
        <begin position="23"/>
        <end position="378"/>
    </location>
</feature>
<dbReference type="InterPro" id="IPR020845">
    <property type="entry name" value="AMP-binding_CS"/>
</dbReference>
<dbReference type="Pfam" id="PF13193">
    <property type="entry name" value="AMP-binding_C"/>
    <property type="match status" value="1"/>
</dbReference>
<dbReference type="PANTHER" id="PTHR24096:SF149">
    <property type="entry name" value="AMP-BINDING DOMAIN-CONTAINING PROTEIN-RELATED"/>
    <property type="match status" value="1"/>
</dbReference>
<dbReference type="InterPro" id="IPR042099">
    <property type="entry name" value="ANL_N_sf"/>
</dbReference>
<dbReference type="Proteomes" id="UP001206483">
    <property type="component" value="Unassembled WGS sequence"/>
</dbReference>
<dbReference type="GO" id="GO:0016874">
    <property type="term" value="F:ligase activity"/>
    <property type="evidence" value="ECO:0007669"/>
    <property type="project" value="UniProtKB-KW"/>
</dbReference>
<gene>
    <name evidence="5" type="ORF">FHR36_005544</name>
</gene>
<dbReference type="PROSITE" id="PS00455">
    <property type="entry name" value="AMP_BINDING"/>
    <property type="match status" value="1"/>
</dbReference>
<dbReference type="Pfam" id="PF00501">
    <property type="entry name" value="AMP-binding"/>
    <property type="match status" value="1"/>
</dbReference>
<sequence>MIFTGPRPRVPVPGTAFTDFVLERAEQYGDTVALVDVTGGVRYTYAELADAVRRAAAGLRARGFGRGDVLAMLSPNRPEYPIAFHAAALAGGAVVVLNPLDTADDLADRLDETGAKVLVTVEAEAEKAAGLLARTKLEEVVVFGEADGATPFAALLADRPVPAPDVDPAADVVAVLHSSGSTGYPKGVLLTHRNMVANVLQTSLVAPLAEGETVLAVPPFHHAFGLIMTLNASLLQGATLVTMERFDPEAYLRAIQEHRISRLYIVPTIAVLLAKSPLVDRYDLTSLRSAVSGGAALDPATAREVEARIGLRIGQGYGLTEGLVSFMQLPGAEPNGSVGPTTPNIECKIVDITTGAELGPNERGEVLVRGPHVMKGYLNAEEATRQVLEPDGFLHTGDLGYMDEQQELFLVDRIKELIKYKGQQVSPVELEAVLMSHPRVADAAVIGVPDEEASELPKGFVVVREPVTAEELMAFVAERVAPYKKVRRIEFVEQIPRTPVGKIERRTLKERERAAG</sequence>
<evidence type="ECO:0000259" key="3">
    <source>
        <dbReference type="Pfam" id="PF00501"/>
    </source>
</evidence>
<reference evidence="5 6" key="1">
    <citation type="submission" date="2022-06" db="EMBL/GenBank/DDBJ databases">
        <title>Sequencing the genomes of 1000 actinobacteria strains.</title>
        <authorList>
            <person name="Klenk H.-P."/>
        </authorList>
    </citation>
    <scope>NUCLEOTIDE SEQUENCE [LARGE SCALE GENOMIC DNA]</scope>
    <source>
        <strain evidence="5 6">DSM 41656</strain>
    </source>
</reference>
<dbReference type="InterPro" id="IPR025110">
    <property type="entry name" value="AMP-bd_C"/>
</dbReference>
<evidence type="ECO:0000259" key="4">
    <source>
        <dbReference type="Pfam" id="PF13193"/>
    </source>
</evidence>
<dbReference type="InterPro" id="IPR045851">
    <property type="entry name" value="AMP-bd_C_sf"/>
</dbReference>
<dbReference type="Gene3D" id="3.30.300.30">
    <property type="match status" value="1"/>
</dbReference>
<name>A0ABT1J4R9_9ACTN</name>
<dbReference type="PANTHER" id="PTHR24096">
    <property type="entry name" value="LONG-CHAIN-FATTY-ACID--COA LIGASE"/>
    <property type="match status" value="1"/>
</dbReference>
<dbReference type="SUPFAM" id="SSF56801">
    <property type="entry name" value="Acetyl-CoA synthetase-like"/>
    <property type="match status" value="1"/>
</dbReference>
<evidence type="ECO:0000256" key="2">
    <source>
        <dbReference type="ARBA" id="ARBA00022598"/>
    </source>
</evidence>
<comment type="similarity">
    <text evidence="1">Belongs to the ATP-dependent AMP-binding enzyme family.</text>
</comment>
<evidence type="ECO:0000313" key="5">
    <source>
        <dbReference type="EMBL" id="MCP2312378.1"/>
    </source>
</evidence>
<evidence type="ECO:0000313" key="6">
    <source>
        <dbReference type="Proteomes" id="UP001206483"/>
    </source>
</evidence>
<protein>
    <submittedName>
        <fullName evidence="5">Acyl-CoA synthetase (AMP-forming)/AMP-acid ligase II</fullName>
    </submittedName>
</protein>
<dbReference type="InterPro" id="IPR000873">
    <property type="entry name" value="AMP-dep_synth/lig_dom"/>
</dbReference>
<dbReference type="EMBL" id="JAMZDX010000005">
    <property type="protein sequence ID" value="MCP2312378.1"/>
    <property type="molecule type" value="Genomic_DNA"/>
</dbReference>
<dbReference type="Gene3D" id="3.40.50.12780">
    <property type="entry name" value="N-terminal domain of ligase-like"/>
    <property type="match status" value="1"/>
</dbReference>
<organism evidence="5 6">
    <name type="scientific">Kitasatospora paracochleata</name>
    <dbReference type="NCBI Taxonomy" id="58354"/>
    <lineage>
        <taxon>Bacteria</taxon>
        <taxon>Bacillati</taxon>
        <taxon>Actinomycetota</taxon>
        <taxon>Actinomycetes</taxon>
        <taxon>Kitasatosporales</taxon>
        <taxon>Streptomycetaceae</taxon>
        <taxon>Kitasatospora</taxon>
    </lineage>
</organism>
<feature type="domain" description="AMP-binding enzyme C-terminal" evidence="4">
    <location>
        <begin position="429"/>
        <end position="502"/>
    </location>
</feature>
<dbReference type="RefSeq" id="WP_253801396.1">
    <property type="nucleotide sequence ID" value="NZ_BAAAUB010000045.1"/>
</dbReference>